<dbReference type="RefSeq" id="WP_203472065.1">
    <property type="nucleotide sequence ID" value="NZ_AP022873.1"/>
</dbReference>
<name>A0A7G1H280_9BACT</name>
<dbReference type="KEGG" id="dtp:JZK55_18260"/>
<dbReference type="InterPro" id="IPR003607">
    <property type="entry name" value="HD/PDEase_dom"/>
</dbReference>
<sequence length="265" mass="29861">MAFLRNPDKQQFTAYEKKFIGVINKSISSTLEILRLYEGLKKLYLNTVKALAAAIDAKDPYTHGHSFRVAKYSVAMARKLNLSEEAISDLEIAVYMHDLGKIGISEAVLKKAGKFTDEEYNEIKKHPHFTGKILAPINLPDFIVLTAIQHHKRLDGKGYPLGLSGDQIISTAKIVAVADVFDALTSDRPYRPAMPVEKALEILINDIDRAFDRKIVLALIDVLKDNDIIEEIKDVYRDLKFVDIHGLNCFLTTLTDQLVRPVIRI</sequence>
<gene>
    <name evidence="2" type="ORF">JZK55_18260</name>
</gene>
<keyword evidence="3" id="KW-1185">Reference proteome</keyword>
<evidence type="ECO:0000313" key="3">
    <source>
        <dbReference type="Proteomes" id="UP000516360"/>
    </source>
</evidence>
<feature type="domain" description="HD-GYP" evidence="1">
    <location>
        <begin position="40"/>
        <end position="238"/>
    </location>
</feature>
<dbReference type="Gene3D" id="1.10.3210.10">
    <property type="entry name" value="Hypothetical protein af1432"/>
    <property type="match status" value="1"/>
</dbReference>
<dbReference type="PROSITE" id="PS51832">
    <property type="entry name" value="HD_GYP"/>
    <property type="match status" value="1"/>
</dbReference>
<protein>
    <recommendedName>
        <fullName evidence="1">HD-GYP domain-containing protein</fullName>
    </recommendedName>
</protein>
<dbReference type="PANTHER" id="PTHR43155">
    <property type="entry name" value="CYCLIC DI-GMP PHOSPHODIESTERASE PA4108-RELATED"/>
    <property type="match status" value="1"/>
</dbReference>
<evidence type="ECO:0000313" key="2">
    <source>
        <dbReference type="EMBL" id="BCB96904.1"/>
    </source>
</evidence>
<dbReference type="AlphaFoldDB" id="A0A7G1H280"/>
<dbReference type="CDD" id="cd00077">
    <property type="entry name" value="HDc"/>
    <property type="match status" value="1"/>
</dbReference>
<dbReference type="PANTHER" id="PTHR43155:SF2">
    <property type="entry name" value="CYCLIC DI-GMP PHOSPHODIESTERASE PA4108"/>
    <property type="match status" value="1"/>
</dbReference>
<reference evidence="2 3" key="1">
    <citation type="submission" date="2020-03" db="EMBL/GenBank/DDBJ databases">
        <title>Complete genome sequences of two sulfur-disproportionating bacterial strains T55J and Mzg5.</title>
        <authorList>
            <person name="Umezawa K."/>
            <person name="Kojima H."/>
            <person name="Kato Y."/>
            <person name="Fukui M."/>
        </authorList>
    </citation>
    <scope>NUCLEOTIDE SEQUENCE [LARGE SCALE GENOMIC DNA]</scope>
    <source>
        <strain evidence="2 3">T55J</strain>
    </source>
</reference>
<dbReference type="Pfam" id="PF13487">
    <property type="entry name" value="HD_5"/>
    <property type="match status" value="1"/>
</dbReference>
<evidence type="ECO:0000259" key="1">
    <source>
        <dbReference type="PROSITE" id="PS51832"/>
    </source>
</evidence>
<dbReference type="SMART" id="SM00471">
    <property type="entry name" value="HDc"/>
    <property type="match status" value="1"/>
</dbReference>
<dbReference type="SUPFAM" id="SSF109604">
    <property type="entry name" value="HD-domain/PDEase-like"/>
    <property type="match status" value="1"/>
</dbReference>
<dbReference type="Proteomes" id="UP000516360">
    <property type="component" value="Chromosome"/>
</dbReference>
<dbReference type="InterPro" id="IPR037522">
    <property type="entry name" value="HD_GYP_dom"/>
</dbReference>
<organism evidence="2 3">
    <name type="scientific">Dissulfurispira thermophila</name>
    <dbReference type="NCBI Taxonomy" id="2715679"/>
    <lineage>
        <taxon>Bacteria</taxon>
        <taxon>Pseudomonadati</taxon>
        <taxon>Nitrospirota</taxon>
        <taxon>Thermodesulfovibrionia</taxon>
        <taxon>Thermodesulfovibrionales</taxon>
        <taxon>Dissulfurispiraceae</taxon>
        <taxon>Dissulfurispira</taxon>
    </lineage>
</organism>
<accession>A0A7G1H280</accession>
<proteinExistence type="predicted"/>
<dbReference type="EMBL" id="AP022873">
    <property type="protein sequence ID" value="BCB96904.1"/>
    <property type="molecule type" value="Genomic_DNA"/>
</dbReference>